<organism evidence="2 3">
    <name type="scientific">Hericium alpestre</name>
    <dbReference type="NCBI Taxonomy" id="135208"/>
    <lineage>
        <taxon>Eukaryota</taxon>
        <taxon>Fungi</taxon>
        <taxon>Dikarya</taxon>
        <taxon>Basidiomycota</taxon>
        <taxon>Agaricomycotina</taxon>
        <taxon>Agaricomycetes</taxon>
        <taxon>Russulales</taxon>
        <taxon>Hericiaceae</taxon>
        <taxon>Hericium</taxon>
    </lineage>
</organism>
<keyword evidence="3" id="KW-1185">Reference proteome</keyword>
<gene>
    <name evidence="2" type="ORF">EWM64_g8313</name>
</gene>
<reference evidence="2 3" key="1">
    <citation type="submission" date="2019-02" db="EMBL/GenBank/DDBJ databases">
        <title>Genome sequencing of the rare red list fungi Hericium alpestre (H. flagellum).</title>
        <authorList>
            <person name="Buettner E."/>
            <person name="Kellner H."/>
        </authorList>
    </citation>
    <scope>NUCLEOTIDE SEQUENCE [LARGE SCALE GENOMIC DNA]</scope>
    <source>
        <strain evidence="2 3">DSM 108284</strain>
    </source>
</reference>
<dbReference type="OrthoDB" id="440325at2759"/>
<protein>
    <submittedName>
        <fullName evidence="2">Uncharacterized protein</fullName>
    </submittedName>
</protein>
<keyword evidence="1" id="KW-1133">Transmembrane helix</keyword>
<keyword evidence="1" id="KW-0812">Transmembrane</keyword>
<evidence type="ECO:0000313" key="3">
    <source>
        <dbReference type="Proteomes" id="UP000298061"/>
    </source>
</evidence>
<sequence>MFTHLRPTLDSPSWVEMLMSFRYPPYTAAKARNIERMLAPSLPARPPGLPLVGGGKTANRWGVWLLIVAAAAGVGLIQARRSA</sequence>
<comment type="caution">
    <text evidence="2">The sequence shown here is derived from an EMBL/GenBank/DDBJ whole genome shotgun (WGS) entry which is preliminary data.</text>
</comment>
<evidence type="ECO:0000313" key="2">
    <source>
        <dbReference type="EMBL" id="TFY75700.1"/>
    </source>
</evidence>
<name>A0A4Y9ZN64_9AGAM</name>
<dbReference type="AlphaFoldDB" id="A0A4Y9ZN64"/>
<dbReference type="Proteomes" id="UP000298061">
    <property type="component" value="Unassembled WGS sequence"/>
</dbReference>
<accession>A0A4Y9ZN64</accession>
<dbReference type="EMBL" id="SFCI01001466">
    <property type="protein sequence ID" value="TFY75700.1"/>
    <property type="molecule type" value="Genomic_DNA"/>
</dbReference>
<feature type="transmembrane region" description="Helical" evidence="1">
    <location>
        <begin position="61"/>
        <end position="79"/>
    </location>
</feature>
<proteinExistence type="predicted"/>
<keyword evidence="1" id="KW-0472">Membrane</keyword>
<evidence type="ECO:0000256" key="1">
    <source>
        <dbReference type="SAM" id="Phobius"/>
    </source>
</evidence>
<dbReference type="STRING" id="135208.A0A4Y9ZN64"/>